<dbReference type="SMART" id="SM00387">
    <property type="entry name" value="HATPase_c"/>
    <property type="match status" value="1"/>
</dbReference>
<keyword evidence="10" id="KW-0808">Transferase</keyword>
<dbReference type="InterPro" id="IPR004358">
    <property type="entry name" value="Sig_transdc_His_kin-like_C"/>
</dbReference>
<evidence type="ECO:0000256" key="4">
    <source>
        <dbReference type="ARBA" id="ARBA00023012"/>
    </source>
</evidence>
<evidence type="ECO:0000256" key="2">
    <source>
        <dbReference type="ARBA" id="ARBA00012438"/>
    </source>
</evidence>
<dbReference type="FunFam" id="3.30.565.10:FF:000010">
    <property type="entry name" value="Sensor histidine kinase RcsC"/>
    <property type="match status" value="1"/>
</dbReference>
<dbReference type="Pfam" id="PF02518">
    <property type="entry name" value="HATPase_c"/>
    <property type="match status" value="1"/>
</dbReference>
<dbReference type="Gene3D" id="3.30.565.10">
    <property type="entry name" value="Histidine kinase-like ATPase, C-terminal domain"/>
    <property type="match status" value="1"/>
</dbReference>
<dbReference type="SUPFAM" id="SSF47384">
    <property type="entry name" value="Homodimeric domain of signal transducing histidine kinase"/>
    <property type="match status" value="1"/>
</dbReference>
<dbReference type="PANTHER" id="PTHR45339:SF3">
    <property type="entry name" value="HISTIDINE KINASE"/>
    <property type="match status" value="1"/>
</dbReference>
<name>A0A7X0NER2_9GAMM</name>
<feature type="modified residue" description="4-aspartylphosphate" evidence="5">
    <location>
        <position position="661"/>
    </location>
</feature>
<evidence type="ECO:0000256" key="1">
    <source>
        <dbReference type="ARBA" id="ARBA00000085"/>
    </source>
</evidence>
<evidence type="ECO:0000259" key="8">
    <source>
        <dbReference type="PROSITE" id="PS50109"/>
    </source>
</evidence>
<dbReference type="PANTHER" id="PTHR45339">
    <property type="entry name" value="HYBRID SIGNAL TRANSDUCTION HISTIDINE KINASE J"/>
    <property type="match status" value="1"/>
</dbReference>
<sequence>MLQLKWKHQFQFAGYYAAKQQGYYKDAGFDVDIRARNPQTNPVDDVLNGVATFGISDSSIVLQRMQQKPVVVLTAVFQHSPLVLISLKESGIKTPEDLIGKKISYQRTVDGASITAMFSATGVRQNQFTYVPFNFNDARLIEEDLDAFSVYSTNQPNFYQSKNIDISIMDPANYGIDFYGDLIFTSQGYVENNLEKAQAFVEASLKGWEYALTHQEEIINLIINEYRPELDKHSLSFEARKTKPLIMSEVLPIGATYKERFSRIARIYHDTGLAKEMLPLEGLLLADYIKSESLLNYRYILFIMIAFTGLLVLVLGFNLQLRKSVKAKTFKLSELNADLTEHLRLLDERNHELEKAKNLAEVASETKSLFVANMSHEIRTPMNGIYGSLQLLKAEPMNKSAQGLVDNALSSTQNLLFIINDVLDFSKIEAGKLELEYSVFDLLEIIEQLKMQFTAQQNNAEIKFSVEVEENIHPFWIGDPTRLRQVLLNLLTNAFKFTEQGEVILSCKSHADNSQLIFNVVDTGIGMNAKGLETLFEQFTQADVSTTRKYGGTGLDMSICKTLVELMNGTINVNSEVGKGTAFTMTLPLSKATKLIKYNHDGEHGIDLSTKSILVAEDNRVNQVIIKKLLASTRAKVTIVNNGQEAVNAVNQQIPDLIFMDIQMPVMDGIEACKIIKESMPNLTIIALTANVMREDVDRYLATSLLALMTILVSQLKKTYCLLCLLNS</sequence>
<dbReference type="EC" id="2.7.13.3" evidence="2"/>
<keyword evidence="7" id="KW-1133">Transmembrane helix</keyword>
<comment type="catalytic activity">
    <reaction evidence="1">
        <text>ATP + protein L-histidine = ADP + protein N-phospho-L-histidine.</text>
        <dbReference type="EC" id="2.7.13.3"/>
    </reaction>
</comment>
<dbReference type="InterPro" id="IPR011006">
    <property type="entry name" value="CheY-like_superfamily"/>
</dbReference>
<dbReference type="PROSITE" id="PS50110">
    <property type="entry name" value="RESPONSE_REGULATORY"/>
    <property type="match status" value="1"/>
</dbReference>
<dbReference type="InterPro" id="IPR003661">
    <property type="entry name" value="HisK_dim/P_dom"/>
</dbReference>
<dbReference type="CDD" id="cd16922">
    <property type="entry name" value="HATPase_EvgS-ArcB-TorS-like"/>
    <property type="match status" value="1"/>
</dbReference>
<evidence type="ECO:0000256" key="5">
    <source>
        <dbReference type="PROSITE-ProRule" id="PRU00169"/>
    </source>
</evidence>
<keyword evidence="3 5" id="KW-0597">Phosphoprotein</keyword>
<evidence type="ECO:0000259" key="9">
    <source>
        <dbReference type="PROSITE" id="PS50110"/>
    </source>
</evidence>
<dbReference type="SMART" id="SM00388">
    <property type="entry name" value="HisKA"/>
    <property type="match status" value="1"/>
</dbReference>
<feature type="domain" description="Histidine kinase" evidence="8">
    <location>
        <begin position="373"/>
        <end position="591"/>
    </location>
</feature>
<dbReference type="PROSITE" id="PS50109">
    <property type="entry name" value="HIS_KIN"/>
    <property type="match status" value="1"/>
</dbReference>
<dbReference type="SUPFAM" id="SSF53850">
    <property type="entry name" value="Periplasmic binding protein-like II"/>
    <property type="match status" value="1"/>
</dbReference>
<proteinExistence type="predicted"/>
<dbReference type="Pfam" id="PF00072">
    <property type="entry name" value="Response_reg"/>
    <property type="match status" value="1"/>
</dbReference>
<dbReference type="CDD" id="cd00082">
    <property type="entry name" value="HisKA"/>
    <property type="match status" value="1"/>
</dbReference>
<dbReference type="AlphaFoldDB" id="A0A7X0NER2"/>
<keyword evidence="6" id="KW-0175">Coiled coil</keyword>
<dbReference type="Gene3D" id="3.40.190.10">
    <property type="entry name" value="Periplasmic binding protein-like II"/>
    <property type="match status" value="2"/>
</dbReference>
<dbReference type="InterPro" id="IPR015168">
    <property type="entry name" value="SsuA/THI5"/>
</dbReference>
<protein>
    <recommendedName>
        <fullName evidence="2">histidine kinase</fullName>
        <ecNumber evidence="2">2.7.13.3</ecNumber>
    </recommendedName>
</protein>
<feature type="domain" description="Response regulatory" evidence="9">
    <location>
        <begin position="612"/>
        <end position="726"/>
    </location>
</feature>
<evidence type="ECO:0000256" key="6">
    <source>
        <dbReference type="SAM" id="Coils"/>
    </source>
</evidence>
<dbReference type="InterPro" id="IPR036890">
    <property type="entry name" value="HATPase_C_sf"/>
</dbReference>
<organism evidence="10 11">
    <name type="scientific">Thalassotalea piscium</name>
    <dbReference type="NCBI Taxonomy" id="1230533"/>
    <lineage>
        <taxon>Bacteria</taxon>
        <taxon>Pseudomonadati</taxon>
        <taxon>Pseudomonadota</taxon>
        <taxon>Gammaproteobacteria</taxon>
        <taxon>Alteromonadales</taxon>
        <taxon>Colwelliaceae</taxon>
        <taxon>Thalassotalea</taxon>
    </lineage>
</organism>
<dbReference type="InterPro" id="IPR003594">
    <property type="entry name" value="HATPase_dom"/>
</dbReference>
<accession>A0A7X0NER2</accession>
<dbReference type="Pfam" id="PF00512">
    <property type="entry name" value="HisKA"/>
    <property type="match status" value="1"/>
</dbReference>
<dbReference type="SMART" id="SM00448">
    <property type="entry name" value="REC"/>
    <property type="match status" value="1"/>
</dbReference>
<dbReference type="Proteomes" id="UP000537141">
    <property type="component" value="Unassembled WGS sequence"/>
</dbReference>
<keyword evidence="7" id="KW-0472">Membrane</keyword>
<comment type="caution">
    <text evidence="10">The sequence shown here is derived from an EMBL/GenBank/DDBJ whole genome shotgun (WGS) entry which is preliminary data.</text>
</comment>
<evidence type="ECO:0000256" key="3">
    <source>
        <dbReference type="ARBA" id="ARBA00022553"/>
    </source>
</evidence>
<dbReference type="SUPFAM" id="SSF55874">
    <property type="entry name" value="ATPase domain of HSP90 chaperone/DNA topoisomerase II/histidine kinase"/>
    <property type="match status" value="1"/>
</dbReference>
<dbReference type="Gene3D" id="3.40.50.2300">
    <property type="match status" value="1"/>
</dbReference>
<dbReference type="InterPro" id="IPR036097">
    <property type="entry name" value="HisK_dim/P_sf"/>
</dbReference>
<evidence type="ECO:0000313" key="11">
    <source>
        <dbReference type="Proteomes" id="UP000537141"/>
    </source>
</evidence>
<dbReference type="SUPFAM" id="SSF52172">
    <property type="entry name" value="CheY-like"/>
    <property type="match status" value="1"/>
</dbReference>
<gene>
    <name evidence="10" type="ORF">HNQ55_000535</name>
</gene>
<keyword evidence="4" id="KW-0902">Two-component regulatory system</keyword>
<feature type="transmembrane region" description="Helical" evidence="7">
    <location>
        <begin position="299"/>
        <end position="321"/>
    </location>
</feature>
<dbReference type="Pfam" id="PF09084">
    <property type="entry name" value="NMT1"/>
    <property type="match status" value="1"/>
</dbReference>
<keyword evidence="11" id="KW-1185">Reference proteome</keyword>
<evidence type="ECO:0000256" key="7">
    <source>
        <dbReference type="SAM" id="Phobius"/>
    </source>
</evidence>
<reference evidence="10 11" key="1">
    <citation type="submission" date="2020-08" db="EMBL/GenBank/DDBJ databases">
        <title>Genomic Encyclopedia of Type Strains, Phase IV (KMG-IV): sequencing the most valuable type-strain genomes for metagenomic binning, comparative biology and taxonomic classification.</title>
        <authorList>
            <person name="Goeker M."/>
        </authorList>
    </citation>
    <scope>NUCLEOTIDE SEQUENCE [LARGE SCALE GENOMIC DNA]</scope>
    <source>
        <strain evidence="10 11">DSM 26287</strain>
    </source>
</reference>
<dbReference type="PRINTS" id="PR00344">
    <property type="entry name" value="BCTRLSENSOR"/>
</dbReference>
<feature type="coiled-coil region" evidence="6">
    <location>
        <begin position="336"/>
        <end position="366"/>
    </location>
</feature>
<dbReference type="Gene3D" id="1.10.287.130">
    <property type="match status" value="1"/>
</dbReference>
<keyword evidence="7" id="KW-0812">Transmembrane</keyword>
<dbReference type="CDD" id="cd17546">
    <property type="entry name" value="REC_hyHK_CKI1_RcsC-like"/>
    <property type="match status" value="1"/>
</dbReference>
<dbReference type="EMBL" id="JACHHU010000002">
    <property type="protein sequence ID" value="MBB6542060.1"/>
    <property type="molecule type" value="Genomic_DNA"/>
</dbReference>
<dbReference type="InterPro" id="IPR001789">
    <property type="entry name" value="Sig_transdc_resp-reg_receiver"/>
</dbReference>
<evidence type="ECO:0000313" key="10">
    <source>
        <dbReference type="EMBL" id="MBB6542060.1"/>
    </source>
</evidence>
<keyword evidence="10" id="KW-0418">Kinase</keyword>
<dbReference type="GO" id="GO:0000155">
    <property type="term" value="F:phosphorelay sensor kinase activity"/>
    <property type="evidence" value="ECO:0007669"/>
    <property type="project" value="InterPro"/>
</dbReference>
<dbReference type="InterPro" id="IPR005467">
    <property type="entry name" value="His_kinase_dom"/>
</dbReference>